<feature type="compositionally biased region" description="Basic and acidic residues" evidence="2">
    <location>
        <begin position="1804"/>
        <end position="1825"/>
    </location>
</feature>
<dbReference type="InterPro" id="IPR011047">
    <property type="entry name" value="Quinoprotein_ADH-like_sf"/>
</dbReference>
<feature type="compositionally biased region" description="Polar residues" evidence="2">
    <location>
        <begin position="1699"/>
        <end position="1709"/>
    </location>
</feature>
<feature type="compositionally biased region" description="Polar residues" evidence="2">
    <location>
        <begin position="1400"/>
        <end position="1418"/>
    </location>
</feature>
<reference evidence="3" key="1">
    <citation type="submission" date="2006-10" db="EMBL/GenBank/DDBJ databases">
        <authorList>
            <person name="Amadeo P."/>
            <person name="Zhao Q."/>
            <person name="Wortman J."/>
            <person name="Fraser-Liggett C."/>
            <person name="Carlton J."/>
        </authorList>
    </citation>
    <scope>NUCLEOTIDE SEQUENCE</scope>
    <source>
        <strain evidence="3">G3</strain>
    </source>
</reference>
<feature type="compositionally biased region" description="Basic residues" evidence="2">
    <location>
        <begin position="791"/>
        <end position="801"/>
    </location>
</feature>
<dbReference type="KEGG" id="tva:4764753"/>
<feature type="compositionally biased region" description="Low complexity" evidence="2">
    <location>
        <begin position="1884"/>
        <end position="1901"/>
    </location>
</feature>
<dbReference type="InterPro" id="IPR001680">
    <property type="entry name" value="WD40_rpt"/>
</dbReference>
<sequence>MVKNRRTILAFDDTLSQVPSLSLDTKIVVLAMSWSQKFQTLYLSGNFGWVRALEVHAHTSISGTACEWEGKWTTRHNSQWMNHLVCDDTKEILFGASGTDVYIMSMNDGSLLQKFNTGHKANISGISYSPEHLMFFTAATDGIVKTWQVFEKSALNTQTIDQVRLGPIHLIIDSMSIITVSHERVIRRYNMMTGNLIGSYNLEPSVPLDMKNVEAAIDLQSAMTYKTEKKSWVFQSEGGIIRQFQACFAPKELSICSDAVVSILVDHNGKIFALSKTNIIHQLYADTHESTVYDLDTMPIANTGKPHTISVPVSEMVLHKGIIYVGFSNGEIKCFNTNNKQLFEMNEPTLGNRIDSMLPLENVMTVRHSYCKKCKKVTTLLFTSTSNGGIVMHCPTCWDYIGSWKISNIGMLHMERTPDGKYVIGLEDVVIHIYKVNEQYFEEVFTLKLDEFEIAQTFKFATNSLLVVCLDNGKGKVYELQEDLHGNPTLTLLHNMKLHNSPFTSIISSMDLLKFEGGLELIKKENLEGYVCSLGTNDTLTIADCITGIVQYTKDTPKHTTNHEMAFILAGKLMIVLGVDQNIRLLDWPDFQRIYPSPPHTPKKEEEEDKKELSSEEEDDDVVPFFQQTTNNMKNNYFSSSSSSSQEHFNLESGENNLNNVNNEPILRYPDIPPGGRKRMDLIFEDGHPKIVVEGEETYTFNLDSRPSVGELIAAPQSDIDAVMQHNANIIKKLIANDPRVAAAFQPQKKIKRIRAKKVENVDEEFFYSFFLTLDVKSVPKEVFQEMHRKRLEKQSARKSIKSISSSSARTENSQEENESDEIEVVRKIKPIKKIGNRKTRENKKKQRVFEIELEDGTIVQTNELTADILANLANSEVNDPTRVAYNASNINVPGKIFQKALKGLKKVSENKAKKPIIHLTQQVALPIQTIMPNGVYIGGSEARHFHNTKPTFYDDWIPPKQPKPYSQSMSGADFMHWEGVRFHKRPEHHGFIKNISLSEQYFDINEYDEYEEEEEEEETLESIQKRRNFVNNIFDRRRHSNLTNIEEFDQASDEFDPSGYEPIKEEIFPALKEAKSNENVVEEKADTFGEEPILSNTTNDVKASSQIQLINTSLFDQCNDSSASLFSMSGLNIFDNNNQRAQKLVNESPSLKILSDIYGASDNPLADLIKNAPPMSADDIQNLQLNKLGPLPEWTPLADTIPMESSGPQELHGFTVAGVANPNYGKGRPRSPPSGLFTLNDINNSLNVGKNFLPMISENSQEDFLLDSITEASYGNEDIEPLDSPSSVASFQSSILAKKPPTPPKPKSASVLQVEEHLKRNDFAALREVLDEVGLIEDNTLVDQPKWQPTINFLSFHQKALSNNSSTVSLLSHHSSKHNDEEEDRNSAIPETIPDETTEIQNLPSQVSTASRGSFSSLPYEAQTIEDSDGSSHTVSGLIPENKPEIKLPDSPKQEPLNRKSSDLNMISEADELPPPIMEQINEDDESMTHESVENIAETKSDESGIIQEEKEEKHEEEEHKEEENHEEEKKEEEEDSDVDIDGEIERMSQQSQAKYDLEQKLKQEEEEEEKHEEKIEEEEEKKQEEPKEEKKQEEEEEEYVEEEEITEYQTDTQTYQTEQTNVTEEEEEVEEEKHEQQKIEEEEEKREEPEEKKTEEEEVKEEKKQEEEESENEEEDYQTTSTELSSTTSEDLSNLEQAQNDLNNVLSKQEEQNQVEERQTPDLNIPQNDPLITITSHRSQQSSEAQTPKLQIAEEIGDVDLAKMNAKQAKKRPPRSRNNEKVEKVEKSDKKLSKKGTKLTASKKDLRGSKKSVDHFDTSDHNNKLTKGITMESIHSDDSNEEEETGQLQKDQITNKSKEQLPITKDQPATKLSRSNRSSAQNSTSNVSVESVSKVKAVAGNRGQGKQRRTIGRKNNDEKIPFDNTISSITEEEGPDQPPETLKKKVVKKKVVKKEEPKDSPLVNRKDQQRKEEEELLAKLMANTTEMNITADLSSLGITGQKQVVKIEKQKSRSLSSRINLDDPPESLKIINERESNERPKEKFPNYTIIRNKSSNDLLSKKEFERPRLRMMAEYETSLAPKAFNSFYAPSLWERRRGVLRRNSII</sequence>
<dbReference type="PROSITE" id="PS50294">
    <property type="entry name" value="WD_REPEATS_REGION"/>
    <property type="match status" value="1"/>
</dbReference>
<dbReference type="InParanoid" id="A2EKG3"/>
<feature type="compositionally biased region" description="Basic and acidic residues" evidence="2">
    <location>
        <begin position="1710"/>
        <end position="1722"/>
    </location>
</feature>
<feature type="compositionally biased region" description="Basic and acidic residues" evidence="2">
    <location>
        <begin position="1779"/>
        <end position="1793"/>
    </location>
</feature>
<evidence type="ECO:0000313" key="4">
    <source>
        <dbReference type="Proteomes" id="UP000001542"/>
    </source>
</evidence>
<feature type="compositionally biased region" description="Acidic residues" evidence="2">
    <location>
        <begin position="1531"/>
        <end position="1544"/>
    </location>
</feature>
<feature type="compositionally biased region" description="Basic and acidic residues" evidence="2">
    <location>
        <begin position="1955"/>
        <end position="1973"/>
    </location>
</feature>
<name>A2EKG3_TRIV3</name>
<dbReference type="PANTHER" id="PTHR22933">
    <property type="entry name" value="FI18007P1-RELATED"/>
    <property type="match status" value="1"/>
</dbReference>
<dbReference type="PANTHER" id="PTHR22933:SF46">
    <property type="entry name" value="HECT DOMAIN-CONTAINING PROTEIN"/>
    <property type="match status" value="1"/>
</dbReference>
<feature type="compositionally biased region" description="Acidic residues" evidence="2">
    <location>
        <begin position="1566"/>
        <end position="1581"/>
    </location>
</feature>
<evidence type="ECO:0000256" key="2">
    <source>
        <dbReference type="SAM" id="MobiDB-lite"/>
    </source>
</evidence>
<feature type="region of interest" description="Disordered" evidence="2">
    <location>
        <begin position="791"/>
        <end position="820"/>
    </location>
</feature>
<reference evidence="3" key="2">
    <citation type="journal article" date="2007" name="Science">
        <title>Draft genome sequence of the sexually transmitted pathogen Trichomonas vaginalis.</title>
        <authorList>
            <person name="Carlton J.M."/>
            <person name="Hirt R.P."/>
            <person name="Silva J.C."/>
            <person name="Delcher A.L."/>
            <person name="Schatz M."/>
            <person name="Zhao Q."/>
            <person name="Wortman J.R."/>
            <person name="Bidwell S.L."/>
            <person name="Alsmark U.C.M."/>
            <person name="Besteiro S."/>
            <person name="Sicheritz-Ponten T."/>
            <person name="Noel C.J."/>
            <person name="Dacks J.B."/>
            <person name="Foster P.G."/>
            <person name="Simillion C."/>
            <person name="Van de Peer Y."/>
            <person name="Miranda-Saavedra D."/>
            <person name="Barton G.J."/>
            <person name="Westrop G.D."/>
            <person name="Mueller S."/>
            <person name="Dessi D."/>
            <person name="Fiori P.L."/>
            <person name="Ren Q."/>
            <person name="Paulsen I."/>
            <person name="Zhang H."/>
            <person name="Bastida-Corcuera F.D."/>
            <person name="Simoes-Barbosa A."/>
            <person name="Brown M.T."/>
            <person name="Hayes R.D."/>
            <person name="Mukherjee M."/>
            <person name="Okumura C.Y."/>
            <person name="Schneider R."/>
            <person name="Smith A.J."/>
            <person name="Vanacova S."/>
            <person name="Villalvazo M."/>
            <person name="Haas B.J."/>
            <person name="Pertea M."/>
            <person name="Feldblyum T.V."/>
            <person name="Utterback T.R."/>
            <person name="Shu C.L."/>
            <person name="Osoegawa K."/>
            <person name="de Jong P.J."/>
            <person name="Hrdy I."/>
            <person name="Horvathova L."/>
            <person name="Zubacova Z."/>
            <person name="Dolezal P."/>
            <person name="Malik S.B."/>
            <person name="Logsdon J.M. Jr."/>
            <person name="Henze K."/>
            <person name="Gupta A."/>
            <person name="Wang C.C."/>
            <person name="Dunne R.L."/>
            <person name="Upcroft J.A."/>
            <person name="Upcroft P."/>
            <person name="White O."/>
            <person name="Salzberg S.L."/>
            <person name="Tang P."/>
            <person name="Chiu C.-H."/>
            <person name="Lee Y.-S."/>
            <person name="Embley T.M."/>
            <person name="Coombs G.H."/>
            <person name="Mottram J.C."/>
            <person name="Tachezy J."/>
            <person name="Fraser-Liggett C.M."/>
            <person name="Johnson P.J."/>
        </authorList>
    </citation>
    <scope>NUCLEOTIDE SEQUENCE [LARGE SCALE GENOMIC DNA]</scope>
    <source>
        <strain evidence="3">G3</strain>
    </source>
</reference>
<feature type="compositionally biased region" description="Polar residues" evidence="2">
    <location>
        <begin position="1848"/>
        <end position="1857"/>
    </location>
</feature>
<dbReference type="Gene3D" id="2.130.10.10">
    <property type="entry name" value="YVTN repeat-like/Quinoprotein amine dehydrogenase"/>
    <property type="match status" value="2"/>
</dbReference>
<dbReference type="STRING" id="5722.A2EKG3"/>
<feature type="compositionally biased region" description="Acidic residues" evidence="2">
    <location>
        <begin position="1669"/>
        <end position="1679"/>
    </location>
</feature>
<feature type="compositionally biased region" description="Basic and acidic residues" evidence="2">
    <location>
        <begin position="602"/>
        <end position="614"/>
    </location>
</feature>
<evidence type="ECO:0000256" key="1">
    <source>
        <dbReference type="PROSITE-ProRule" id="PRU00221"/>
    </source>
</evidence>
<feature type="region of interest" description="Disordered" evidence="2">
    <location>
        <begin position="595"/>
        <end position="620"/>
    </location>
</feature>
<feature type="region of interest" description="Disordered" evidence="2">
    <location>
        <begin position="1393"/>
        <end position="1461"/>
    </location>
</feature>
<evidence type="ECO:0000313" key="3">
    <source>
        <dbReference type="EMBL" id="EAY06871.1"/>
    </source>
</evidence>
<protein>
    <submittedName>
        <fullName evidence="3">Uncharacterized protein</fullName>
    </submittedName>
</protein>
<feature type="region of interest" description="Disordered" evidence="2">
    <location>
        <begin position="634"/>
        <end position="672"/>
    </location>
</feature>
<feature type="compositionally biased region" description="Low complexity" evidence="2">
    <location>
        <begin position="1681"/>
        <end position="1698"/>
    </location>
</feature>
<feature type="compositionally biased region" description="Low complexity" evidence="2">
    <location>
        <begin position="1609"/>
        <end position="1624"/>
    </location>
</feature>
<keyword evidence="1" id="KW-0853">WD repeat</keyword>
<feature type="compositionally biased region" description="Low complexity" evidence="2">
    <location>
        <begin position="639"/>
        <end position="667"/>
    </location>
</feature>
<keyword evidence="4" id="KW-1185">Reference proteome</keyword>
<feature type="compositionally biased region" description="Polar residues" evidence="2">
    <location>
        <begin position="1872"/>
        <end position="1883"/>
    </location>
</feature>
<dbReference type="SMART" id="SM00320">
    <property type="entry name" value="WD40"/>
    <property type="match status" value="2"/>
</dbReference>
<feature type="compositionally biased region" description="Acidic residues" evidence="2">
    <location>
        <begin position="1596"/>
        <end position="1608"/>
    </location>
</feature>
<gene>
    <name evidence="3" type="ORF">TVAG_340490</name>
</gene>
<dbReference type="SUPFAM" id="SSF50998">
    <property type="entry name" value="Quinoprotein alcohol dehydrogenase-like"/>
    <property type="match status" value="2"/>
</dbReference>
<dbReference type="VEuPathDB" id="TrichDB:TVAG_340490"/>
<feature type="compositionally biased region" description="Polar residues" evidence="2">
    <location>
        <begin position="1735"/>
        <end position="1751"/>
    </location>
</feature>
<dbReference type="RefSeq" id="XP_001319094.1">
    <property type="nucleotide sequence ID" value="XM_001319059.1"/>
</dbReference>
<dbReference type="EMBL" id="DS113413">
    <property type="protein sequence ID" value="EAY06871.1"/>
    <property type="molecule type" value="Genomic_DNA"/>
</dbReference>
<feature type="compositionally biased region" description="Basic and acidic residues" evidence="2">
    <location>
        <begin position="1443"/>
        <end position="1461"/>
    </location>
</feature>
<organism evidence="3 4">
    <name type="scientific">Trichomonas vaginalis (strain ATCC PRA-98 / G3)</name>
    <dbReference type="NCBI Taxonomy" id="412133"/>
    <lineage>
        <taxon>Eukaryota</taxon>
        <taxon>Metamonada</taxon>
        <taxon>Parabasalia</taxon>
        <taxon>Trichomonadida</taxon>
        <taxon>Trichomonadidae</taxon>
        <taxon>Trichomonas</taxon>
    </lineage>
</organism>
<feature type="compositionally biased region" description="Basic and acidic residues" evidence="2">
    <location>
        <begin position="1582"/>
        <end position="1595"/>
    </location>
</feature>
<dbReference type="Proteomes" id="UP000001542">
    <property type="component" value="Unassembled WGS sequence"/>
</dbReference>
<feature type="region of interest" description="Disordered" evidence="2">
    <location>
        <begin position="1476"/>
        <end position="1973"/>
    </location>
</feature>
<dbReference type="PROSITE" id="PS50082">
    <property type="entry name" value="WD_REPEATS_2"/>
    <property type="match status" value="1"/>
</dbReference>
<feature type="repeat" description="WD" evidence="1">
    <location>
        <begin position="116"/>
        <end position="157"/>
    </location>
</feature>
<feature type="compositionally biased region" description="Basic and acidic residues" evidence="2">
    <location>
        <begin position="1488"/>
        <end position="1530"/>
    </location>
</feature>
<feature type="compositionally biased region" description="Basic and acidic residues" evidence="2">
    <location>
        <begin position="1648"/>
        <end position="1668"/>
    </location>
</feature>
<accession>A2EKG3</accession>
<feature type="region of interest" description="Disordered" evidence="2">
    <location>
        <begin position="1368"/>
        <end position="1387"/>
    </location>
</feature>
<proteinExistence type="predicted"/>
<dbReference type="VEuPathDB" id="TrichDB:TVAGG3_0979580"/>
<dbReference type="InterPro" id="IPR015943">
    <property type="entry name" value="WD40/YVTN_repeat-like_dom_sf"/>
</dbReference>
<dbReference type="InterPro" id="IPR052976">
    <property type="entry name" value="Scoloptoxin-like"/>
</dbReference>